<dbReference type="RefSeq" id="WP_097615699.1">
    <property type="nucleotide sequence ID" value="NZ_NWSV01000037.1"/>
</dbReference>
<sequence>MKEWILSPLEKTCLRWISQGRTIAEIALLEGKSVTEIEGYLQRALATLEAGSTEEALDKANLLEPE</sequence>
<dbReference type="InterPro" id="IPR036388">
    <property type="entry name" value="WH-like_DNA-bd_sf"/>
</dbReference>
<name>A0A2A6J365_9HYPH</name>
<evidence type="ECO:0000313" key="2">
    <source>
        <dbReference type="EMBL" id="PDT00451.1"/>
    </source>
</evidence>
<reference evidence="2 3" key="1">
    <citation type="submission" date="2017-09" db="EMBL/GenBank/DDBJ databases">
        <title>Comparative genomics of rhizobia isolated from Phaseolus vulgaris in China.</title>
        <authorList>
            <person name="Tong W."/>
        </authorList>
    </citation>
    <scope>NUCLEOTIDE SEQUENCE [LARGE SCALE GENOMIC DNA]</scope>
    <source>
        <strain evidence="2 3">C5</strain>
    </source>
</reference>
<evidence type="ECO:0000313" key="3">
    <source>
        <dbReference type="Proteomes" id="UP000220768"/>
    </source>
</evidence>
<accession>A0A2A6J365</accession>
<dbReference type="SUPFAM" id="SSF46894">
    <property type="entry name" value="C-terminal effector domain of the bipartite response regulators"/>
    <property type="match status" value="1"/>
</dbReference>
<dbReference type="InterPro" id="IPR000792">
    <property type="entry name" value="Tscrpt_reg_LuxR_C"/>
</dbReference>
<dbReference type="InterPro" id="IPR016032">
    <property type="entry name" value="Sig_transdc_resp-reg_C-effctor"/>
</dbReference>
<dbReference type="GO" id="GO:0003677">
    <property type="term" value="F:DNA binding"/>
    <property type="evidence" value="ECO:0007669"/>
    <property type="project" value="InterPro"/>
</dbReference>
<feature type="domain" description="HTH luxR-type" evidence="1">
    <location>
        <begin position="3"/>
        <end position="60"/>
    </location>
</feature>
<gene>
    <name evidence="2" type="ORF">CO666_30500</name>
</gene>
<dbReference type="SMART" id="SM00421">
    <property type="entry name" value="HTH_LUXR"/>
    <property type="match status" value="1"/>
</dbReference>
<organism evidence="2 3">
    <name type="scientific">Rhizobium chutanense</name>
    <dbReference type="NCBI Taxonomy" id="2035448"/>
    <lineage>
        <taxon>Bacteria</taxon>
        <taxon>Pseudomonadati</taxon>
        <taxon>Pseudomonadota</taxon>
        <taxon>Alphaproteobacteria</taxon>
        <taxon>Hyphomicrobiales</taxon>
        <taxon>Rhizobiaceae</taxon>
        <taxon>Rhizobium/Agrobacterium group</taxon>
        <taxon>Rhizobium</taxon>
    </lineage>
</organism>
<protein>
    <submittedName>
        <fullName evidence="2">LuxR family transcriptional regulator</fullName>
    </submittedName>
</protein>
<dbReference type="Proteomes" id="UP000220768">
    <property type="component" value="Unassembled WGS sequence"/>
</dbReference>
<dbReference type="AlphaFoldDB" id="A0A2A6J365"/>
<keyword evidence="3" id="KW-1185">Reference proteome</keyword>
<comment type="caution">
    <text evidence="2">The sequence shown here is derived from an EMBL/GenBank/DDBJ whole genome shotgun (WGS) entry which is preliminary data.</text>
</comment>
<dbReference type="Gene3D" id="1.10.10.10">
    <property type="entry name" value="Winged helix-like DNA-binding domain superfamily/Winged helix DNA-binding domain"/>
    <property type="match status" value="1"/>
</dbReference>
<dbReference type="GO" id="GO:0006355">
    <property type="term" value="P:regulation of DNA-templated transcription"/>
    <property type="evidence" value="ECO:0007669"/>
    <property type="project" value="InterPro"/>
</dbReference>
<proteinExistence type="predicted"/>
<dbReference type="EMBL" id="NWSV01000037">
    <property type="protein sequence ID" value="PDT00451.1"/>
    <property type="molecule type" value="Genomic_DNA"/>
</dbReference>
<evidence type="ECO:0000259" key="1">
    <source>
        <dbReference type="SMART" id="SM00421"/>
    </source>
</evidence>